<evidence type="ECO:0000313" key="3">
    <source>
        <dbReference type="WormBase" id="F33D11.17"/>
    </source>
</evidence>
<organism evidence="1 2">
    <name type="scientific">Caenorhabditis elegans</name>
    <dbReference type="NCBI Taxonomy" id="6239"/>
    <lineage>
        <taxon>Eukaryota</taxon>
        <taxon>Metazoa</taxon>
        <taxon>Ecdysozoa</taxon>
        <taxon>Nematoda</taxon>
        <taxon>Chromadorea</taxon>
        <taxon>Rhabditida</taxon>
        <taxon>Rhabditina</taxon>
        <taxon>Rhabditomorpha</taxon>
        <taxon>Rhabditoidea</taxon>
        <taxon>Rhabditidae</taxon>
        <taxon>Peloderinae</taxon>
        <taxon>Caenorhabditis</taxon>
    </lineage>
</organism>
<gene>
    <name evidence="1" type="ORF">CELE_F33D11.17</name>
    <name evidence="1 3" type="ORF">F33D11.17</name>
</gene>
<reference evidence="1 2" key="1">
    <citation type="journal article" date="1998" name="Science">
        <title>Genome sequence of the nematode C. elegans: a platform for investigating biology.</title>
        <authorList>
            <consortium name="The C. elegans sequencing consortium"/>
            <person name="Sulson J.E."/>
            <person name="Waterston R."/>
        </authorList>
    </citation>
    <scope>NUCLEOTIDE SEQUENCE [LARGE SCALE GENOMIC DNA]</scope>
    <source>
        <strain evidence="1 2">Bristol N2</strain>
    </source>
</reference>
<dbReference type="Proteomes" id="UP000001940">
    <property type="component" value="Chromosome I"/>
</dbReference>
<keyword evidence="2" id="KW-1185">Reference proteome</keyword>
<protein>
    <submittedName>
        <fullName evidence="1">Uncharacterized protein</fullName>
    </submittedName>
</protein>
<evidence type="ECO:0000313" key="1">
    <source>
        <dbReference type="EMBL" id="SPC47126.1"/>
    </source>
</evidence>
<dbReference type="InParanoid" id="A0A2K5ATM7"/>
<proteinExistence type="predicted"/>
<sequence length="11" mass="1371">MEGEQCVKQYR</sequence>
<name>A0A2K5ATM7_CAEEL</name>
<evidence type="ECO:0000313" key="2">
    <source>
        <dbReference type="Proteomes" id="UP000001940"/>
    </source>
</evidence>
<dbReference type="EMBL" id="BX284601">
    <property type="protein sequence ID" value="SPC47126.1"/>
    <property type="molecule type" value="Genomic_DNA"/>
</dbReference>
<dbReference type="WormBase" id="F33D11.17">
    <property type="protein sequence ID" value="CE52476"/>
    <property type="gene ID" value="WBGene00303057"/>
</dbReference>
<accession>A0A2K5ATM7</accession>
<dbReference type="AGR" id="WB:WBGene00303057"/>